<dbReference type="EMBL" id="MCZF01000003">
    <property type="protein sequence ID" value="PMM66854.1"/>
    <property type="molecule type" value="Genomic_DNA"/>
</dbReference>
<evidence type="ECO:0000313" key="1">
    <source>
        <dbReference type="EMBL" id="PMM66854.1"/>
    </source>
</evidence>
<reference evidence="2" key="1">
    <citation type="submission" date="2016-07" db="EMBL/GenBank/DDBJ databases">
        <title>Nontailed viruses are major unrecognized killers of bacteria in the ocean.</title>
        <authorList>
            <person name="Kauffman K."/>
            <person name="Hussain F."/>
            <person name="Yang J."/>
            <person name="Arevalo P."/>
            <person name="Brown J."/>
            <person name="Cutler M."/>
            <person name="Kelly L."/>
            <person name="Polz M.F."/>
        </authorList>
    </citation>
    <scope>NUCLEOTIDE SEQUENCE [LARGE SCALE GENOMIC DNA]</scope>
    <source>
        <strain evidence="2">10N.261.48.B5</strain>
    </source>
</reference>
<dbReference type="Proteomes" id="UP000235533">
    <property type="component" value="Unassembled WGS sequence"/>
</dbReference>
<dbReference type="AlphaFoldDB" id="A0A2N7K0Z3"/>
<gene>
    <name evidence="1" type="ORF">BCT54_02155</name>
</gene>
<sequence>MAFYNVKLSIGDVVLSEYSGYMKGMKGVKTSASNAAQNNDSILIQVFDVAGILVAKKVNGSWVDI</sequence>
<name>A0A2N7K0Z3_VIBSP</name>
<protein>
    <submittedName>
        <fullName evidence="1">Uncharacterized protein</fullName>
    </submittedName>
</protein>
<organism evidence="1 2">
    <name type="scientific">Vibrio splendidus</name>
    <dbReference type="NCBI Taxonomy" id="29497"/>
    <lineage>
        <taxon>Bacteria</taxon>
        <taxon>Pseudomonadati</taxon>
        <taxon>Pseudomonadota</taxon>
        <taxon>Gammaproteobacteria</taxon>
        <taxon>Vibrionales</taxon>
        <taxon>Vibrionaceae</taxon>
        <taxon>Vibrio</taxon>
    </lineage>
</organism>
<evidence type="ECO:0000313" key="2">
    <source>
        <dbReference type="Proteomes" id="UP000235533"/>
    </source>
</evidence>
<accession>A0A2N7K0Z3</accession>
<dbReference type="RefSeq" id="WP_102550818.1">
    <property type="nucleotide sequence ID" value="NZ_MCZF01000003.1"/>
</dbReference>
<comment type="caution">
    <text evidence="1">The sequence shown here is derived from an EMBL/GenBank/DDBJ whole genome shotgun (WGS) entry which is preliminary data.</text>
</comment>
<proteinExistence type="predicted"/>